<name>A0A1M4URD4_9THEO</name>
<feature type="domain" description="SLH" evidence="2">
    <location>
        <begin position="36"/>
        <end position="98"/>
    </location>
</feature>
<reference evidence="3 4" key="1">
    <citation type="submission" date="2016-11" db="EMBL/GenBank/DDBJ databases">
        <authorList>
            <person name="Jaros S."/>
            <person name="Januszkiewicz K."/>
            <person name="Wedrychowicz H."/>
        </authorList>
    </citation>
    <scope>NUCLEOTIDE SEQUENCE [LARGE SCALE GENOMIC DNA]</scope>
    <source>
        <strain evidence="3 4">DSM 17918</strain>
    </source>
</reference>
<feature type="domain" description="SLH" evidence="2">
    <location>
        <begin position="179"/>
        <end position="245"/>
    </location>
</feature>
<evidence type="ECO:0000313" key="3">
    <source>
        <dbReference type="EMBL" id="SHE59245.1"/>
    </source>
</evidence>
<dbReference type="RefSeq" id="WP_159432350.1">
    <property type="nucleotide sequence ID" value="NZ_FQVH01000003.1"/>
</dbReference>
<accession>A0A1M4URD4</accession>
<evidence type="ECO:0000259" key="2">
    <source>
        <dbReference type="PROSITE" id="PS51272"/>
    </source>
</evidence>
<dbReference type="AlphaFoldDB" id="A0A1M4URD4"/>
<dbReference type="OrthoDB" id="1703838at2"/>
<evidence type="ECO:0000256" key="1">
    <source>
        <dbReference type="ARBA" id="ARBA00022737"/>
    </source>
</evidence>
<dbReference type="InterPro" id="IPR001119">
    <property type="entry name" value="SLH_dom"/>
</dbReference>
<gene>
    <name evidence="3" type="ORF">SAMN02746089_00487</name>
</gene>
<dbReference type="STRING" id="1121256.SAMN02746089_00487"/>
<organism evidence="3 4">
    <name type="scientific">Caldanaerobius fijiensis DSM 17918</name>
    <dbReference type="NCBI Taxonomy" id="1121256"/>
    <lineage>
        <taxon>Bacteria</taxon>
        <taxon>Bacillati</taxon>
        <taxon>Bacillota</taxon>
        <taxon>Clostridia</taxon>
        <taxon>Thermoanaerobacterales</taxon>
        <taxon>Thermoanaerobacteraceae</taxon>
        <taxon>Caldanaerobius</taxon>
    </lineage>
</organism>
<proteinExistence type="predicted"/>
<sequence length="855" mass="94399">MRRLIAILLVVILSTLQVLGFGAQIYQGTEQAKYLVELSRFKDIENNWAKKPIKVLTALSIFRGYGDRFYPDRIITYEEALIVALRAAGQEENAQRYMQTLKSRPGGTTSNGVQNRQTAAINADPWAYGYVDYAISKGILSKADATIPWTKPAQRQVVAYWLAKLAGVAPIYGTEQGAIYNFSDWRDINEVYAPYIEPLVRIGAIKGSISGNSLKFRPEDSLARNEMASMVYILLPYFAKVQGIVSKGGIIVRTSSRYVDNAPVKDYYIENDDGSRAVIEIKQDFDVPVLNGDDIDLTSWLKNGDNITYYAKGNNILFIELNAGSNNANRVEGVILDVSQDQLTLEDSSGNTRIYTLSKYTPVDVNGLAGSLSDLKYGQSVSLKLVNGRVKSISVYIDNNNPGYVTPGTIRVYGQVLDIIKSGDGYALRIYTQNGDIKDYYVSENIPVLMPQKTGSIQDVLRGDFVALYLDSLNSATPSKIAVQSNYGQVVAVIKGNIKGYANGQLALSDVKRYENGTWVDESGYAFYGISNDAKLYVDGNKIIADDINNYKSMRAYAVLTNNYGGSKIGYLNVFKGYEYTYEYTLSSIDYAAQRITVGNNVLPYNSSTAVVNSDRLMPPEGLVSGEDLLVIASKDGNNSIARLVLVETPQWPPYMIFKGNIVADAIKNQYGNIIGYNGIYDDRFELVKSYILKSGQWEKTGDEYLYLNNDTNIVDNTSTPGRSITLRDFTSMRYNDSNMSYLRGKFIYVVSDAFNNTIAINVVGDAGDFAGSGDRITTAYIDAVDAGNGLLSLKNARDYSQFKSSWFISGADMINVKKAVIVKNGMPVGLNDINPGDEAFIVRDGSIGYVVIVR</sequence>
<keyword evidence="1" id="KW-0677">Repeat</keyword>
<keyword evidence="4" id="KW-1185">Reference proteome</keyword>
<protein>
    <submittedName>
        <fullName evidence="3">S-layer homology domain-containing protein</fullName>
    </submittedName>
</protein>
<dbReference type="Proteomes" id="UP000184088">
    <property type="component" value="Unassembled WGS sequence"/>
</dbReference>
<dbReference type="Pfam" id="PF00395">
    <property type="entry name" value="SLH"/>
    <property type="match status" value="1"/>
</dbReference>
<dbReference type="PROSITE" id="PS51272">
    <property type="entry name" value="SLH"/>
    <property type="match status" value="2"/>
</dbReference>
<dbReference type="EMBL" id="FQVH01000003">
    <property type="protein sequence ID" value="SHE59245.1"/>
    <property type="molecule type" value="Genomic_DNA"/>
</dbReference>
<evidence type="ECO:0000313" key="4">
    <source>
        <dbReference type="Proteomes" id="UP000184088"/>
    </source>
</evidence>